<evidence type="ECO:0000313" key="1">
    <source>
        <dbReference type="EMBL" id="SVD33394.1"/>
    </source>
</evidence>
<organism evidence="1">
    <name type="scientific">marine metagenome</name>
    <dbReference type="NCBI Taxonomy" id="408172"/>
    <lineage>
        <taxon>unclassified sequences</taxon>
        <taxon>metagenomes</taxon>
        <taxon>ecological metagenomes</taxon>
    </lineage>
</organism>
<name>A0A382UGJ4_9ZZZZ</name>
<gene>
    <name evidence="1" type="ORF">METZ01_LOCUS386248</name>
</gene>
<reference evidence="1" key="1">
    <citation type="submission" date="2018-05" db="EMBL/GenBank/DDBJ databases">
        <authorList>
            <person name="Lanie J.A."/>
            <person name="Ng W.-L."/>
            <person name="Kazmierczak K.M."/>
            <person name="Andrzejewski T.M."/>
            <person name="Davidsen T.M."/>
            <person name="Wayne K.J."/>
            <person name="Tettelin H."/>
            <person name="Glass J.I."/>
            <person name="Rusch D."/>
            <person name="Podicherti R."/>
            <person name="Tsui H.-C.T."/>
            <person name="Winkler M.E."/>
        </authorList>
    </citation>
    <scope>NUCLEOTIDE SEQUENCE</scope>
</reference>
<dbReference type="EMBL" id="UINC01144094">
    <property type="protein sequence ID" value="SVD33394.1"/>
    <property type="molecule type" value="Genomic_DNA"/>
</dbReference>
<sequence length="73" mass="8285">MENNKNEKPFATWVSIDKGFRTILLVDKKKKTVTLLEYIGQGYACFLSVGKDIYINETLPVPTGSNVSFRLEN</sequence>
<dbReference type="AlphaFoldDB" id="A0A382UGJ4"/>
<proteinExistence type="predicted"/>
<accession>A0A382UGJ4</accession>
<protein>
    <submittedName>
        <fullName evidence="1">Uncharacterized protein</fullName>
    </submittedName>
</protein>